<dbReference type="SUPFAM" id="SSF53649">
    <property type="entry name" value="Alkaline phosphatase-like"/>
    <property type="match status" value="1"/>
</dbReference>
<gene>
    <name evidence="1" type="ORF">AB4Y30_14665</name>
</gene>
<dbReference type="EMBL" id="CP162599">
    <property type="protein sequence ID" value="XDK32244.1"/>
    <property type="molecule type" value="Genomic_DNA"/>
</dbReference>
<proteinExistence type="predicted"/>
<organism evidence="1">
    <name type="scientific">Ornithinibacillus sp. 4-3</name>
    <dbReference type="NCBI Taxonomy" id="3231488"/>
    <lineage>
        <taxon>Bacteria</taxon>
        <taxon>Bacillati</taxon>
        <taxon>Bacillota</taxon>
        <taxon>Bacilli</taxon>
        <taxon>Bacillales</taxon>
        <taxon>Bacillaceae</taxon>
        <taxon>Ornithinibacillus</taxon>
    </lineage>
</organism>
<sequence length="223" mass="25383">MIIGDNGHSPTGYKYREVVIDLRKLLKKYRIARIERPVHKSNQLAFSVNQRMAYIYVLDESLSLLPIIQMLKKDHRIDIIAWKNEDGISVNIESGLRKGSLRYSPNGEYRDVYNQTWNVDGNHELLQLTSSNQNILSYGDYPDALARLYGALHSHSGRFIVVNAKPGCEFKAQSTPFHLAGAAHGSIHRQESLVPLIIAGTDEKPLFPRFVDIKEFVLRLIVQ</sequence>
<reference evidence="1" key="1">
    <citation type="submission" date="2024-07" db="EMBL/GenBank/DDBJ databases">
        <title>Halotolerant mesophilic bacterium Ornithinibacillus sp. 4-3, sp. nov., isolated from soil.</title>
        <authorList>
            <person name="Sidarenka A.V."/>
            <person name="Guliayeva D.E."/>
            <person name="Leanovich S.I."/>
            <person name="Hileuskaya K.S."/>
            <person name="Akhremchuk A.E."/>
            <person name="Sikolenko M.A."/>
            <person name="Valentovich L.N."/>
        </authorList>
    </citation>
    <scope>NUCLEOTIDE SEQUENCE</scope>
    <source>
        <strain evidence="1">4-3</strain>
    </source>
</reference>
<dbReference type="AlphaFoldDB" id="A0AB39HJF5"/>
<name>A0AB39HJF5_9BACI</name>
<dbReference type="RefSeq" id="WP_368652965.1">
    <property type="nucleotide sequence ID" value="NZ_CP162599.1"/>
</dbReference>
<protein>
    <submittedName>
        <fullName evidence="1">Uncharacterized protein</fullName>
    </submittedName>
</protein>
<evidence type="ECO:0000313" key="1">
    <source>
        <dbReference type="EMBL" id="XDK32244.1"/>
    </source>
</evidence>
<accession>A0AB39HJF5</accession>
<dbReference type="InterPro" id="IPR017850">
    <property type="entry name" value="Alkaline_phosphatase_core_sf"/>
</dbReference>